<organism evidence="3 4">
    <name type="scientific">Colletotrichum liriopes</name>
    <dbReference type="NCBI Taxonomy" id="708192"/>
    <lineage>
        <taxon>Eukaryota</taxon>
        <taxon>Fungi</taxon>
        <taxon>Dikarya</taxon>
        <taxon>Ascomycota</taxon>
        <taxon>Pezizomycotina</taxon>
        <taxon>Sordariomycetes</taxon>
        <taxon>Hypocreomycetidae</taxon>
        <taxon>Glomerellales</taxon>
        <taxon>Glomerellaceae</taxon>
        <taxon>Colletotrichum</taxon>
        <taxon>Colletotrichum spaethianum species complex</taxon>
    </lineage>
</organism>
<dbReference type="Proteomes" id="UP001055172">
    <property type="component" value="Unassembled WGS sequence"/>
</dbReference>
<feature type="region of interest" description="Disordered" evidence="2">
    <location>
        <begin position="132"/>
        <end position="165"/>
    </location>
</feature>
<evidence type="ECO:0000313" key="4">
    <source>
        <dbReference type="Proteomes" id="UP001055172"/>
    </source>
</evidence>
<dbReference type="EMBL" id="BPPX01000046">
    <property type="protein sequence ID" value="GJC89850.1"/>
    <property type="molecule type" value="Genomic_DNA"/>
</dbReference>
<keyword evidence="1" id="KW-0175">Coiled coil</keyword>
<proteinExistence type="predicted"/>
<dbReference type="AlphaFoldDB" id="A0AA37H040"/>
<accession>A0AA37H040</accession>
<dbReference type="SUPFAM" id="SSF54001">
    <property type="entry name" value="Cysteine proteinases"/>
    <property type="match status" value="1"/>
</dbReference>
<evidence type="ECO:0000256" key="1">
    <source>
        <dbReference type="SAM" id="Coils"/>
    </source>
</evidence>
<gene>
    <name evidence="3" type="ORF">ColLi_12688</name>
</gene>
<evidence type="ECO:0000256" key="2">
    <source>
        <dbReference type="SAM" id="MobiDB-lite"/>
    </source>
</evidence>
<evidence type="ECO:0000313" key="3">
    <source>
        <dbReference type="EMBL" id="GJC89850.1"/>
    </source>
</evidence>
<sequence length="361" mass="40973">MHWAVVHLDRQAAVLRYYDSLVSSERFAKVRKLLGPWIRANNLVDGLRIIDYKSMTDGVNCGVFAIEIVRVLLLGRDIPDTIDPTSCRREYVRMLEKLQKFESEPISAGNHLSVPQSLNNCPVAGLQHYPRARDPLLPGLEKSHSVDRENLEPGSREAKRSRMTGPSRIWSQTQLQAGAQHVKTLAPQLFATLQSQQTAISKTLGEMQTTDSRLNMEAETAEAALDKMNKEAGGNFIMLSQERLDEIKKNRKRLLEDRETKESTVVALQQYDAKHKEQIGSLAHVLPDELFQDVKAITEKHLNKTQAQLTIIIAKLWDLTRDEIQEQCRLDAAVRAQNRIVEIEQERRQLLAGIAWLGCLE</sequence>
<protein>
    <recommendedName>
        <fullName evidence="5">Ubiquitin-like protease family profile domain-containing protein</fullName>
    </recommendedName>
</protein>
<feature type="compositionally biased region" description="Basic and acidic residues" evidence="2">
    <location>
        <begin position="141"/>
        <end position="160"/>
    </location>
</feature>
<keyword evidence="4" id="KW-1185">Reference proteome</keyword>
<comment type="caution">
    <text evidence="3">The sequence shown here is derived from an EMBL/GenBank/DDBJ whole genome shotgun (WGS) entry which is preliminary data.</text>
</comment>
<dbReference type="Gene3D" id="3.40.395.10">
    <property type="entry name" value="Adenoviral Proteinase, Chain A"/>
    <property type="match status" value="1"/>
</dbReference>
<reference evidence="3 4" key="1">
    <citation type="submission" date="2021-07" db="EMBL/GenBank/DDBJ databases">
        <title>Genome data of Colletotrichum spaethianum.</title>
        <authorList>
            <person name="Utami Y.D."/>
            <person name="Hiruma K."/>
        </authorList>
    </citation>
    <scope>NUCLEOTIDE SEQUENCE [LARGE SCALE GENOMIC DNA]</scope>
    <source>
        <strain evidence="3 4">MAFF 242679</strain>
    </source>
</reference>
<name>A0AA37H040_9PEZI</name>
<evidence type="ECO:0008006" key="5">
    <source>
        <dbReference type="Google" id="ProtNLM"/>
    </source>
</evidence>
<dbReference type="InterPro" id="IPR038765">
    <property type="entry name" value="Papain-like_cys_pep_sf"/>
</dbReference>
<feature type="coiled-coil region" evidence="1">
    <location>
        <begin position="211"/>
        <end position="264"/>
    </location>
</feature>